<dbReference type="Gene3D" id="3.30.1180.10">
    <property type="match status" value="1"/>
</dbReference>
<dbReference type="Pfam" id="PF02645">
    <property type="entry name" value="DegV"/>
    <property type="match status" value="1"/>
</dbReference>
<dbReference type="STRING" id="214095.RU97_GL000795"/>
<evidence type="ECO:0000256" key="1">
    <source>
        <dbReference type="ARBA" id="ARBA00023121"/>
    </source>
</evidence>
<organism evidence="2 3">
    <name type="scientific">Enterococcus canis</name>
    <dbReference type="NCBI Taxonomy" id="214095"/>
    <lineage>
        <taxon>Bacteria</taxon>
        <taxon>Bacillati</taxon>
        <taxon>Bacillota</taxon>
        <taxon>Bacilli</taxon>
        <taxon>Lactobacillales</taxon>
        <taxon>Enterococcaceae</taxon>
        <taxon>Enterococcus</taxon>
    </lineage>
</organism>
<dbReference type="Gene3D" id="3.40.50.10170">
    <property type="match status" value="1"/>
</dbReference>
<dbReference type="InterPro" id="IPR043168">
    <property type="entry name" value="DegV_C"/>
</dbReference>
<keyword evidence="1" id="KW-0446">Lipid-binding</keyword>
<gene>
    <name evidence="2" type="ORF">RU97_GL000795</name>
</gene>
<dbReference type="InterPro" id="IPR050270">
    <property type="entry name" value="DegV_domain_contain"/>
</dbReference>
<dbReference type="PROSITE" id="PS51482">
    <property type="entry name" value="DEGV"/>
    <property type="match status" value="1"/>
</dbReference>
<reference evidence="2 3" key="1">
    <citation type="submission" date="2014-12" db="EMBL/GenBank/DDBJ databases">
        <title>Draft genome sequences of 29 type strains of Enterococci.</title>
        <authorList>
            <person name="Zhong Z."/>
            <person name="Sun Z."/>
            <person name="Liu W."/>
            <person name="Zhang W."/>
            <person name="Zhang H."/>
        </authorList>
    </citation>
    <scope>NUCLEOTIDE SEQUENCE [LARGE SCALE GENOMIC DNA]</scope>
    <source>
        <strain evidence="2 3">DSM 17029</strain>
    </source>
</reference>
<dbReference type="EMBL" id="JXKH01000002">
    <property type="protein sequence ID" value="OJG19224.1"/>
    <property type="molecule type" value="Genomic_DNA"/>
</dbReference>
<dbReference type="SUPFAM" id="SSF82549">
    <property type="entry name" value="DAK1/DegV-like"/>
    <property type="match status" value="1"/>
</dbReference>
<evidence type="ECO:0000313" key="2">
    <source>
        <dbReference type="EMBL" id="OJG19224.1"/>
    </source>
</evidence>
<evidence type="ECO:0000313" key="3">
    <source>
        <dbReference type="Proteomes" id="UP000181884"/>
    </source>
</evidence>
<dbReference type="AlphaFoldDB" id="A0A1L8RHL7"/>
<accession>A0A1L8RHL7</accession>
<dbReference type="GO" id="GO:0008289">
    <property type="term" value="F:lipid binding"/>
    <property type="evidence" value="ECO:0007669"/>
    <property type="project" value="UniProtKB-KW"/>
</dbReference>
<comment type="caution">
    <text evidence="2">The sequence shown here is derived from an EMBL/GenBank/DDBJ whole genome shotgun (WGS) entry which is preliminary data.</text>
</comment>
<protein>
    <submittedName>
        <fullName evidence="2">DegV family EDD domain-containing protein</fullName>
    </submittedName>
</protein>
<proteinExistence type="predicted"/>
<keyword evidence="3" id="KW-1185">Reference proteome</keyword>
<dbReference type="Proteomes" id="UP000181884">
    <property type="component" value="Unassembled WGS sequence"/>
</dbReference>
<dbReference type="PANTHER" id="PTHR33434:SF8">
    <property type="entry name" value="DEGV DOMAIN-CONTAINING PROTEIN SPR1019"/>
    <property type="match status" value="1"/>
</dbReference>
<sequence length="283" mass="30711">MKSMSKVKIVTDSSCTMTKEVRDRLNIHVMPLSVMIDGVVYADDDLLEGEKFMEMMATAKALPKTSQPPIGQFVDLYDELGKDGSPVVSIHMTKGLSGTVEAARQASNLSSSQVTVIDSDFTDQALAFQVIRAAELAENGASVEEILAEVAFVKEHSKLYIGISTLDNLVKGGRISRATGMLSNLFNMKVVMAFDNTELVPVVKGRGGKTFTKWIETLKTELQQAGSIRQIGISHADGLEIAQEIKAALQPLFPEMTIPVLHTNPVIATHTGKGAFAVMYYTD</sequence>
<name>A0A1L8RHL7_9ENTE</name>
<dbReference type="PANTHER" id="PTHR33434">
    <property type="entry name" value="DEGV DOMAIN-CONTAINING PROTEIN DR_1986-RELATED"/>
    <property type="match status" value="1"/>
</dbReference>
<dbReference type="InterPro" id="IPR003797">
    <property type="entry name" value="DegV"/>
</dbReference>
<dbReference type="NCBIfam" id="TIGR00762">
    <property type="entry name" value="DegV"/>
    <property type="match status" value="1"/>
</dbReference>